<dbReference type="SMART" id="SM00932">
    <property type="entry name" value="Nfu_N"/>
    <property type="match status" value="1"/>
</dbReference>
<dbReference type="Pfam" id="PF08712">
    <property type="entry name" value="Nfu_N"/>
    <property type="match status" value="1"/>
</dbReference>
<dbReference type="AlphaFoldDB" id="A0ABD3MZX4"/>
<dbReference type="Pfam" id="PF01106">
    <property type="entry name" value="NifU"/>
    <property type="match status" value="1"/>
</dbReference>
<evidence type="ECO:0000313" key="6">
    <source>
        <dbReference type="Proteomes" id="UP001530293"/>
    </source>
</evidence>
<feature type="compositionally biased region" description="Acidic residues" evidence="2">
    <location>
        <begin position="1002"/>
        <end position="1017"/>
    </location>
</feature>
<organism evidence="5 6">
    <name type="scientific">Discostella pseudostelligera</name>
    <dbReference type="NCBI Taxonomy" id="259834"/>
    <lineage>
        <taxon>Eukaryota</taxon>
        <taxon>Sar</taxon>
        <taxon>Stramenopiles</taxon>
        <taxon>Ochrophyta</taxon>
        <taxon>Bacillariophyta</taxon>
        <taxon>Coscinodiscophyceae</taxon>
        <taxon>Thalassiosirophycidae</taxon>
        <taxon>Stephanodiscales</taxon>
        <taxon>Stephanodiscaceae</taxon>
        <taxon>Discostella</taxon>
    </lineage>
</organism>
<dbReference type="InterPro" id="IPR034904">
    <property type="entry name" value="FSCA_dom_sf"/>
</dbReference>
<dbReference type="Gene3D" id="3.30.1370.70">
    <property type="entry name" value="Scaffold protein Nfu/NifU, N-terminal domain"/>
    <property type="match status" value="1"/>
</dbReference>
<dbReference type="InterPro" id="IPR001075">
    <property type="entry name" value="NIF_FeS_clus_asmbl_NifU_C"/>
</dbReference>
<dbReference type="SUPFAM" id="SSF110836">
    <property type="entry name" value="Hypothetical protein SAV1430"/>
    <property type="match status" value="1"/>
</dbReference>
<feature type="compositionally biased region" description="Low complexity" evidence="2">
    <location>
        <begin position="830"/>
        <end position="840"/>
    </location>
</feature>
<accession>A0ABD3MZX4</accession>
<protein>
    <recommendedName>
        <fullName evidence="4">Scaffold protein Nfu/NifU N-terminal domain-containing protein</fullName>
    </recommendedName>
</protein>
<evidence type="ECO:0000256" key="3">
    <source>
        <dbReference type="SAM" id="SignalP"/>
    </source>
</evidence>
<proteinExistence type="inferred from homology"/>
<name>A0ABD3MZX4_9STRA</name>
<feature type="region of interest" description="Disordered" evidence="2">
    <location>
        <begin position="813"/>
        <end position="840"/>
    </location>
</feature>
<feature type="compositionally biased region" description="Basic and acidic residues" evidence="2">
    <location>
        <begin position="1018"/>
        <end position="1035"/>
    </location>
</feature>
<dbReference type="InterPro" id="IPR036498">
    <property type="entry name" value="Nfu/NifU_N_sf"/>
</dbReference>
<feature type="region of interest" description="Disordered" evidence="2">
    <location>
        <begin position="1002"/>
        <end position="1047"/>
    </location>
</feature>
<dbReference type="Gene3D" id="3.30.300.130">
    <property type="entry name" value="Fe-S cluster assembly (FSCA)"/>
    <property type="match status" value="1"/>
</dbReference>
<keyword evidence="3" id="KW-0732">Signal</keyword>
<keyword evidence="6" id="KW-1185">Reference proteome</keyword>
<comment type="caution">
    <text evidence="5">The sequence shown here is derived from an EMBL/GenBank/DDBJ whole genome shotgun (WGS) entry which is preliminary data.</text>
</comment>
<evidence type="ECO:0000259" key="4">
    <source>
        <dbReference type="SMART" id="SM00932"/>
    </source>
</evidence>
<dbReference type="SUPFAM" id="SSF117916">
    <property type="entry name" value="Fe-S cluster assembly (FSCA) domain-like"/>
    <property type="match status" value="1"/>
</dbReference>
<gene>
    <name evidence="5" type="ORF">ACHAWU_008852</name>
</gene>
<dbReference type="PANTHER" id="PTHR11178">
    <property type="entry name" value="IRON-SULFUR CLUSTER SCAFFOLD PROTEIN NFU-RELATED"/>
    <property type="match status" value="1"/>
</dbReference>
<dbReference type="Proteomes" id="UP001530293">
    <property type="component" value="Unassembled WGS sequence"/>
</dbReference>
<evidence type="ECO:0000313" key="5">
    <source>
        <dbReference type="EMBL" id="KAL3769443.1"/>
    </source>
</evidence>
<evidence type="ECO:0000256" key="2">
    <source>
        <dbReference type="SAM" id="MobiDB-lite"/>
    </source>
</evidence>
<feature type="signal peptide" evidence="3">
    <location>
        <begin position="1"/>
        <end position="24"/>
    </location>
</feature>
<evidence type="ECO:0000256" key="1">
    <source>
        <dbReference type="ARBA" id="ARBA00006420"/>
    </source>
</evidence>
<feature type="domain" description="Scaffold protein Nfu/NifU N-terminal" evidence="4">
    <location>
        <begin position="782"/>
        <end position="905"/>
    </location>
</feature>
<dbReference type="FunFam" id="3.30.300.130:FF:000001">
    <property type="entry name" value="NFU1 iron-sulfur cluster scaffold"/>
    <property type="match status" value="1"/>
</dbReference>
<dbReference type="EMBL" id="JALLBG020000055">
    <property type="protein sequence ID" value="KAL3769443.1"/>
    <property type="molecule type" value="Genomic_DNA"/>
</dbReference>
<feature type="chain" id="PRO_5044865572" description="Scaffold protein Nfu/NifU N-terminal domain-containing protein" evidence="3">
    <location>
        <begin position="25"/>
        <end position="1047"/>
    </location>
</feature>
<dbReference type="PANTHER" id="PTHR11178:SF1">
    <property type="entry name" value="NFU1 IRON-SULFUR CLUSTER SCAFFOLD HOMOLOG, MITOCHONDRIAL"/>
    <property type="match status" value="1"/>
</dbReference>
<comment type="similarity">
    <text evidence="1">Belongs to the NifU family.</text>
</comment>
<sequence>MPKGSLRCLAISAALSICSYPVEARVSAHRLHDEVDANARALNQSSVPRQLALGRKYRLFKKELSETIDDGEDSTQQDHEANMSESEAKVLGQWFIDQNSDERLGDGIKDVPSDDYTDQPGAVGEVGGDGAVDENPEDVVIQVEAAEDDQINEAVEDDDQSNEVIEEEDEEVDEDVILYNDPDCIEPRGSGVFKRRNLVHRRNLGGKGSKSAYAYQLFHAHYLDVSTTTTPNTEYLTHSTDDDEPNVYYYYVADDDFGGKSQKVSKNSHIVNDPYYTAKSAKAKSGKGSKSGDFSTEIPMATGKPSVRCTKSPTLTPTFIIDTYPPSEFFMTQTPSSIGLTLEPTSSGKVTASPVGAGTLPTGSPVAVPVVPTTASPTMPISPTTLSPISSSPAGTLLPSSSIPVLTLSPVSLAPATLSPAGGTFLPTTLAPAIPTTIVPSTPSPTSINISLPPGSVPPVGGTASPVTLPPAVPSVAPVTLPPGTAAPVTLPPVSGTVAPVTLPPGTTSPVTLPPVSGTVAPVTLPPVSGTVAPVTLPPGTLPPGTTSPVTLPPVSGTVAPVSLQPAIGTTAPVTLAPVNGTVAPATLSPATLPPSASTSPSSLTLGTLPPTTALLGPTTIAPTSVPVDATYYRGFEQGNFPFVVESTDPVWTTENAIDSTLVWSLSNEMANTGVYSIKTPVLENDAATPGTANATLTMPDLGPGTLYFSVFASVQYPIDALAWFADGQLREGVQESMTAFEQKSIIVEPGAHVFSFMYVYNPEALPVENLPPTGTFPSRTGSTATTPNPESLKFIPNGRLVLGHNSSIDTIDPNLGEVEIPPREDGNDNTDNNNNNNNGVHLTRKDHILIARSPLAKSLFNLDVGIKSIYLGYDFITVTKFAEAHWQHLQTPVFGAIMDFYASGQPALLDAPSITDTTILDDDSEVVAMIKELLESRIRPAVQEDGGDIKYVSYEEDTGIVTVKLAGSCVGCPSSSVTLKNGVENMLMHYIPEVTNVVSLEEEEGDGDDEGDDVDEERGRDGDDEEKKKMKTYQDRLAAAGIPYSD</sequence>
<reference evidence="5 6" key="1">
    <citation type="submission" date="2024-10" db="EMBL/GenBank/DDBJ databases">
        <title>Updated reference genomes for cyclostephanoid diatoms.</title>
        <authorList>
            <person name="Roberts W.R."/>
            <person name="Alverson A.J."/>
        </authorList>
    </citation>
    <scope>NUCLEOTIDE SEQUENCE [LARGE SCALE GENOMIC DNA]</scope>
    <source>
        <strain evidence="5 6">AJA232-27</strain>
    </source>
</reference>
<dbReference type="InterPro" id="IPR014824">
    <property type="entry name" value="Nfu/NifU_N"/>
</dbReference>